<organism evidence="3">
    <name type="scientific">Alexandrium andersonii</name>
    <dbReference type="NCBI Taxonomy" id="327968"/>
    <lineage>
        <taxon>Eukaryota</taxon>
        <taxon>Sar</taxon>
        <taxon>Alveolata</taxon>
        <taxon>Dinophyceae</taxon>
        <taxon>Gonyaulacales</taxon>
        <taxon>Pyrocystaceae</taxon>
        <taxon>Alexandrium</taxon>
    </lineage>
</organism>
<dbReference type="PANTHER" id="PTHR19211:SF5">
    <property type="entry name" value="ELONGATION FACTOR 3A-RELATED"/>
    <property type="match status" value="1"/>
</dbReference>
<dbReference type="InterPro" id="IPR027417">
    <property type="entry name" value="P-loop_NTPase"/>
</dbReference>
<evidence type="ECO:0000313" key="3">
    <source>
        <dbReference type="EMBL" id="CAD9505190.1"/>
    </source>
</evidence>
<reference evidence="3" key="1">
    <citation type="submission" date="2021-01" db="EMBL/GenBank/DDBJ databases">
        <authorList>
            <person name="Corre E."/>
            <person name="Pelletier E."/>
            <person name="Niang G."/>
            <person name="Scheremetjew M."/>
            <person name="Finn R."/>
            <person name="Kale V."/>
            <person name="Holt S."/>
            <person name="Cochrane G."/>
            <person name="Meng A."/>
            <person name="Brown T."/>
            <person name="Cohen L."/>
        </authorList>
    </citation>
    <scope>NUCLEOTIDE SEQUENCE</scope>
    <source>
        <strain evidence="3">CCMP2222</strain>
    </source>
</reference>
<feature type="compositionally biased region" description="Basic residues" evidence="2">
    <location>
        <begin position="123"/>
        <end position="135"/>
    </location>
</feature>
<dbReference type="EMBL" id="HBGQ01079248">
    <property type="protein sequence ID" value="CAD9505190.1"/>
    <property type="molecule type" value="Transcribed_RNA"/>
</dbReference>
<dbReference type="SUPFAM" id="SSF52540">
    <property type="entry name" value="P-loop containing nucleoside triphosphate hydrolases"/>
    <property type="match status" value="1"/>
</dbReference>
<sequence>MRLGVLSAGQKVKVVLGAATWHSPHILILDEPTNYLDRESLGGLASALKEFKGGVIVVSHSREFCHTVCDERWVMDTGRLSREGQIEKEDVRIDRSELAQSFFDESGNLHERPRSLGSSSRDLKRHRRQKALRKKRGEEVSSDEDLVS</sequence>
<dbReference type="InterPro" id="IPR050611">
    <property type="entry name" value="ABCF"/>
</dbReference>
<dbReference type="Gene3D" id="3.40.50.300">
    <property type="entry name" value="P-loop containing nucleotide triphosphate hydrolases"/>
    <property type="match status" value="1"/>
</dbReference>
<feature type="region of interest" description="Disordered" evidence="2">
    <location>
        <begin position="104"/>
        <end position="148"/>
    </location>
</feature>
<dbReference type="PANTHER" id="PTHR19211">
    <property type="entry name" value="ATP-BINDING TRANSPORT PROTEIN-RELATED"/>
    <property type="match status" value="1"/>
</dbReference>
<evidence type="ECO:0000256" key="1">
    <source>
        <dbReference type="ARBA" id="ARBA00022737"/>
    </source>
</evidence>
<accession>A0A7S2I052</accession>
<proteinExistence type="predicted"/>
<evidence type="ECO:0000256" key="2">
    <source>
        <dbReference type="SAM" id="MobiDB-lite"/>
    </source>
</evidence>
<evidence type="ECO:0008006" key="4">
    <source>
        <dbReference type="Google" id="ProtNLM"/>
    </source>
</evidence>
<keyword evidence="1" id="KW-0677">Repeat</keyword>
<name>A0A7S2I052_9DINO</name>
<dbReference type="GO" id="GO:0005524">
    <property type="term" value="F:ATP binding"/>
    <property type="evidence" value="ECO:0007669"/>
    <property type="project" value="TreeGrafter"/>
</dbReference>
<gene>
    <name evidence="3" type="ORF">AAND1436_LOCUS37900</name>
</gene>
<protein>
    <recommendedName>
        <fullName evidence="4">ABC transporter domain-containing protein</fullName>
    </recommendedName>
</protein>
<dbReference type="AlphaFoldDB" id="A0A7S2I052"/>